<dbReference type="OrthoDB" id="2373685at2759"/>
<feature type="transmembrane region" description="Helical" evidence="2">
    <location>
        <begin position="134"/>
        <end position="154"/>
    </location>
</feature>
<organism evidence="3 4">
    <name type="scientific">Gigaspora margarita</name>
    <dbReference type="NCBI Taxonomy" id="4874"/>
    <lineage>
        <taxon>Eukaryota</taxon>
        <taxon>Fungi</taxon>
        <taxon>Fungi incertae sedis</taxon>
        <taxon>Mucoromycota</taxon>
        <taxon>Glomeromycotina</taxon>
        <taxon>Glomeromycetes</taxon>
        <taxon>Diversisporales</taxon>
        <taxon>Gigasporaceae</taxon>
        <taxon>Gigaspora</taxon>
    </lineage>
</organism>
<keyword evidence="2" id="KW-1133">Transmembrane helix</keyword>
<evidence type="ECO:0000256" key="1">
    <source>
        <dbReference type="SAM" id="MobiDB-lite"/>
    </source>
</evidence>
<evidence type="ECO:0000313" key="3">
    <source>
        <dbReference type="EMBL" id="KAF0351315.1"/>
    </source>
</evidence>
<dbReference type="EMBL" id="WTPW01003198">
    <property type="protein sequence ID" value="KAF0351315.1"/>
    <property type="molecule type" value="Genomic_DNA"/>
</dbReference>
<protein>
    <submittedName>
        <fullName evidence="3">Uncharacterized protein</fullName>
    </submittedName>
</protein>
<sequence length="178" mass="20292">MTQEKTKAYVRTCLGIPLLVVSFLCPCLQYSKLITFSEISIYGLKISPVDIVYLVVSLILPASFIIKGLCKPFEIKKLLEESAIEFTKWSSPIILIWIFTAADEIGNIPFTCPSDYPYKVTAIRTACIIRSANIICMWSFILFAVLWITVELYWDEDESDDEEATKNIQEELSRDNKA</sequence>
<feature type="transmembrane region" description="Helical" evidence="2">
    <location>
        <begin position="51"/>
        <end position="70"/>
    </location>
</feature>
<feature type="region of interest" description="Disordered" evidence="1">
    <location>
        <begin position="159"/>
        <end position="178"/>
    </location>
</feature>
<reference evidence="3 4" key="1">
    <citation type="journal article" date="2019" name="Environ. Microbiol.">
        <title>At the nexus of three kingdoms: the genome of the mycorrhizal fungus Gigaspora margarita provides insights into plant, endobacterial and fungal interactions.</title>
        <authorList>
            <person name="Venice F."/>
            <person name="Ghignone S."/>
            <person name="Salvioli di Fossalunga A."/>
            <person name="Amselem J."/>
            <person name="Novero M."/>
            <person name="Xianan X."/>
            <person name="Sedzielewska Toro K."/>
            <person name="Morin E."/>
            <person name="Lipzen A."/>
            <person name="Grigoriev I.V."/>
            <person name="Henrissat B."/>
            <person name="Martin F.M."/>
            <person name="Bonfante P."/>
        </authorList>
    </citation>
    <scope>NUCLEOTIDE SEQUENCE [LARGE SCALE GENOMIC DNA]</scope>
    <source>
        <strain evidence="3 4">BEG34</strain>
    </source>
</reference>
<evidence type="ECO:0000313" key="4">
    <source>
        <dbReference type="Proteomes" id="UP000439903"/>
    </source>
</evidence>
<accession>A0A8H3WWK9</accession>
<name>A0A8H3WWK9_GIGMA</name>
<comment type="caution">
    <text evidence="3">The sequence shown here is derived from an EMBL/GenBank/DDBJ whole genome shotgun (WGS) entry which is preliminary data.</text>
</comment>
<feature type="transmembrane region" description="Helical" evidence="2">
    <location>
        <begin position="12"/>
        <end position="31"/>
    </location>
</feature>
<gene>
    <name evidence="3" type="ORF">F8M41_015337</name>
</gene>
<keyword evidence="2" id="KW-0812">Transmembrane</keyword>
<feature type="compositionally biased region" description="Basic and acidic residues" evidence="1">
    <location>
        <begin position="164"/>
        <end position="178"/>
    </location>
</feature>
<proteinExistence type="predicted"/>
<keyword evidence="2" id="KW-0472">Membrane</keyword>
<dbReference type="Proteomes" id="UP000439903">
    <property type="component" value="Unassembled WGS sequence"/>
</dbReference>
<evidence type="ECO:0000256" key="2">
    <source>
        <dbReference type="SAM" id="Phobius"/>
    </source>
</evidence>
<dbReference type="AlphaFoldDB" id="A0A8H3WWK9"/>
<keyword evidence="4" id="KW-1185">Reference proteome</keyword>